<dbReference type="InterPro" id="IPR017451">
    <property type="entry name" value="F-box-assoc_interact_dom"/>
</dbReference>
<feature type="domain" description="F-box" evidence="2">
    <location>
        <begin position="103"/>
        <end position="151"/>
    </location>
</feature>
<organism evidence="3 4">
    <name type="scientific">Rehmannia glutinosa</name>
    <name type="common">Chinese foxglove</name>
    <dbReference type="NCBI Taxonomy" id="99300"/>
    <lineage>
        <taxon>Eukaryota</taxon>
        <taxon>Viridiplantae</taxon>
        <taxon>Streptophyta</taxon>
        <taxon>Embryophyta</taxon>
        <taxon>Tracheophyta</taxon>
        <taxon>Spermatophyta</taxon>
        <taxon>Magnoliopsida</taxon>
        <taxon>eudicotyledons</taxon>
        <taxon>Gunneridae</taxon>
        <taxon>Pentapetalae</taxon>
        <taxon>asterids</taxon>
        <taxon>lamiids</taxon>
        <taxon>Lamiales</taxon>
        <taxon>Orobanchaceae</taxon>
        <taxon>Rehmannieae</taxon>
        <taxon>Rehmannia</taxon>
    </lineage>
</organism>
<evidence type="ECO:0000259" key="2">
    <source>
        <dbReference type="PROSITE" id="PS50181"/>
    </source>
</evidence>
<keyword evidence="4" id="KW-1185">Reference proteome</keyword>
<dbReference type="SUPFAM" id="SSF81383">
    <property type="entry name" value="F-box domain"/>
    <property type="match status" value="1"/>
</dbReference>
<feature type="compositionally biased region" description="Polar residues" evidence="1">
    <location>
        <begin position="1"/>
        <end position="12"/>
    </location>
</feature>
<dbReference type="Gene3D" id="1.20.1280.50">
    <property type="match status" value="1"/>
</dbReference>
<dbReference type="PROSITE" id="PS50181">
    <property type="entry name" value="FBOX"/>
    <property type="match status" value="1"/>
</dbReference>
<dbReference type="InterPro" id="IPR013187">
    <property type="entry name" value="F-box-assoc_dom_typ3"/>
</dbReference>
<dbReference type="EMBL" id="JABTTQ020000009">
    <property type="protein sequence ID" value="KAK6149778.1"/>
    <property type="molecule type" value="Genomic_DNA"/>
</dbReference>
<feature type="compositionally biased region" description="Polar residues" evidence="1">
    <location>
        <begin position="59"/>
        <end position="68"/>
    </location>
</feature>
<protein>
    <recommendedName>
        <fullName evidence="2">F-box domain-containing protein</fullName>
    </recommendedName>
</protein>
<name>A0ABR0WS76_REHGL</name>
<dbReference type="Pfam" id="PF08268">
    <property type="entry name" value="FBA_3"/>
    <property type="match status" value="1"/>
</dbReference>
<reference evidence="3 4" key="1">
    <citation type="journal article" date="2021" name="Comput. Struct. Biotechnol. J.">
        <title>De novo genome assembly of the potent medicinal plant Rehmannia glutinosa using nanopore technology.</title>
        <authorList>
            <person name="Ma L."/>
            <person name="Dong C."/>
            <person name="Song C."/>
            <person name="Wang X."/>
            <person name="Zheng X."/>
            <person name="Niu Y."/>
            <person name="Chen S."/>
            <person name="Feng W."/>
        </authorList>
    </citation>
    <scope>NUCLEOTIDE SEQUENCE [LARGE SCALE GENOMIC DNA]</scope>
    <source>
        <strain evidence="3">DH-2019</strain>
    </source>
</reference>
<comment type="caution">
    <text evidence="3">The sequence shown here is derived from an EMBL/GenBank/DDBJ whole genome shotgun (WGS) entry which is preliminary data.</text>
</comment>
<evidence type="ECO:0000313" key="4">
    <source>
        <dbReference type="Proteomes" id="UP001318860"/>
    </source>
</evidence>
<proteinExistence type="predicted"/>
<dbReference type="PANTHER" id="PTHR31672">
    <property type="entry name" value="BNACNNG10540D PROTEIN"/>
    <property type="match status" value="1"/>
</dbReference>
<dbReference type="NCBIfam" id="TIGR01640">
    <property type="entry name" value="F_box_assoc_1"/>
    <property type="match status" value="1"/>
</dbReference>
<evidence type="ECO:0000313" key="3">
    <source>
        <dbReference type="EMBL" id="KAK6149778.1"/>
    </source>
</evidence>
<feature type="region of interest" description="Disordered" evidence="1">
    <location>
        <begin position="1"/>
        <end position="74"/>
    </location>
</feature>
<accession>A0ABR0WS76</accession>
<dbReference type="InterPro" id="IPR001810">
    <property type="entry name" value="F-box_dom"/>
</dbReference>
<dbReference type="PANTHER" id="PTHR31672:SF11">
    <property type="entry name" value="F-BOX PROTEIN CPR1-LIKE ISOFORM X2"/>
    <property type="match status" value="1"/>
</dbReference>
<dbReference type="InterPro" id="IPR036047">
    <property type="entry name" value="F-box-like_dom_sf"/>
</dbReference>
<gene>
    <name evidence="3" type="ORF">DH2020_017303</name>
</gene>
<evidence type="ECO:0000256" key="1">
    <source>
        <dbReference type="SAM" id="MobiDB-lite"/>
    </source>
</evidence>
<dbReference type="Pfam" id="PF12937">
    <property type="entry name" value="F-box-like"/>
    <property type="match status" value="1"/>
</dbReference>
<dbReference type="InterPro" id="IPR050796">
    <property type="entry name" value="SCF_F-box_component"/>
</dbReference>
<sequence length="459" mass="52880">MISRDQASAAETNSKKRRNPLIDIEMGNIPPSALRQPPPPPTRHRRNGGSQMVGVMDPHSNTFPTPMTNKGEELNSEMAGDNCVSVKCRTRPYYFRRCKRMRLTNIASLPDDLVFTILLELPAQDIYNVARLVCRKWYRMIHSHNFIYAHLQHSTSGLIIQNQQEFDTSPIFVAVTRGRIEISKFSYKFREIIWTSCNGLILEDCLKDRTFLYVANPATKQHFALPRFYSQIIFNRYSGLAYVEASMEYKVVRACDCNDCNDGNTNIGCAILTVGVDDSWRHVQIEHLSLSDRKLLCASPLVTEGFMHWLGYKRNYLVTLNLETETIRQVPIPQGYGEKIMYYFSMGRYLSFLTPCSEFCWEVWEMKPDTGEWTKLPDICLKAQKCTIEHLSGKRDCSLKPVGWIKYKEVFLFRVSLPSTICIAYNVCTQEMESFELDSSKDVHKYQVHTNSLVWLGGC</sequence>
<dbReference type="SMART" id="SM00256">
    <property type="entry name" value="FBOX"/>
    <property type="match status" value="1"/>
</dbReference>
<dbReference type="Proteomes" id="UP001318860">
    <property type="component" value="Unassembled WGS sequence"/>
</dbReference>